<comment type="pathway">
    <text evidence="3">Carbohydrate biosynthesis.</text>
</comment>
<dbReference type="GO" id="GO:0004807">
    <property type="term" value="F:triose-phosphate isomerase activity"/>
    <property type="evidence" value="ECO:0007669"/>
    <property type="project" value="InterPro"/>
</dbReference>
<dbReference type="InterPro" id="IPR013785">
    <property type="entry name" value="Aldolase_TIM"/>
</dbReference>
<protein>
    <recommendedName>
        <fullName evidence="6">Triosephosphate isomerase</fullName>
    </recommendedName>
</protein>
<accession>A0A8S9WNF4</accession>
<dbReference type="OrthoDB" id="6715177at2759"/>
<dbReference type="InterPro" id="IPR000652">
    <property type="entry name" value="Triosephosphate_isomerase"/>
</dbReference>
<sequence>PDIDGFLVGGASLREEFVDIINVIKNYNDQVKKRNDAAAKNEKNP</sequence>
<comment type="similarity">
    <text evidence="1">Belongs to the triosephosphate isomerase family.</text>
</comment>
<keyword evidence="5" id="KW-1185">Reference proteome</keyword>
<comment type="subunit">
    <text evidence="2">Homodimer.</text>
</comment>
<proteinExistence type="inferred from homology"/>
<dbReference type="EMBL" id="WIXP02000016">
    <property type="protein sequence ID" value="KAF6198223.1"/>
    <property type="molecule type" value="Genomic_DNA"/>
</dbReference>
<evidence type="ECO:0000256" key="2">
    <source>
        <dbReference type="ARBA" id="ARBA00011738"/>
    </source>
</evidence>
<reference evidence="4" key="1">
    <citation type="journal article" date="2021" name="Mol. Ecol. Resour.">
        <title>Apolygus lucorum genome provides insights into omnivorousness and mesophyll feeding.</title>
        <authorList>
            <person name="Liu Y."/>
            <person name="Liu H."/>
            <person name="Wang H."/>
            <person name="Huang T."/>
            <person name="Liu B."/>
            <person name="Yang B."/>
            <person name="Yin L."/>
            <person name="Li B."/>
            <person name="Zhang Y."/>
            <person name="Zhang S."/>
            <person name="Jiang F."/>
            <person name="Zhang X."/>
            <person name="Ren Y."/>
            <person name="Wang B."/>
            <person name="Wang S."/>
            <person name="Lu Y."/>
            <person name="Wu K."/>
            <person name="Fan W."/>
            <person name="Wang G."/>
        </authorList>
    </citation>
    <scope>NUCLEOTIDE SEQUENCE</scope>
    <source>
        <strain evidence="4">12Hb</strain>
    </source>
</reference>
<organism evidence="4 5">
    <name type="scientific">Apolygus lucorum</name>
    <name type="common">Small green plant bug</name>
    <name type="synonym">Lygocoris lucorum</name>
    <dbReference type="NCBI Taxonomy" id="248454"/>
    <lineage>
        <taxon>Eukaryota</taxon>
        <taxon>Metazoa</taxon>
        <taxon>Ecdysozoa</taxon>
        <taxon>Arthropoda</taxon>
        <taxon>Hexapoda</taxon>
        <taxon>Insecta</taxon>
        <taxon>Pterygota</taxon>
        <taxon>Neoptera</taxon>
        <taxon>Paraneoptera</taxon>
        <taxon>Hemiptera</taxon>
        <taxon>Heteroptera</taxon>
        <taxon>Panheteroptera</taxon>
        <taxon>Cimicomorpha</taxon>
        <taxon>Miridae</taxon>
        <taxon>Mirini</taxon>
        <taxon>Apolygus</taxon>
    </lineage>
</organism>
<evidence type="ECO:0008006" key="6">
    <source>
        <dbReference type="Google" id="ProtNLM"/>
    </source>
</evidence>
<gene>
    <name evidence="4" type="ORF">GE061_007970</name>
</gene>
<comment type="caution">
    <text evidence="4">The sequence shown here is derived from an EMBL/GenBank/DDBJ whole genome shotgun (WGS) entry which is preliminary data.</text>
</comment>
<evidence type="ECO:0000256" key="1">
    <source>
        <dbReference type="ARBA" id="ARBA00007422"/>
    </source>
</evidence>
<evidence type="ECO:0000313" key="4">
    <source>
        <dbReference type="EMBL" id="KAF6198223.1"/>
    </source>
</evidence>
<feature type="non-terminal residue" evidence="4">
    <location>
        <position position="1"/>
    </location>
</feature>
<name>A0A8S9WNF4_APOLU</name>
<evidence type="ECO:0000256" key="3">
    <source>
        <dbReference type="ARBA" id="ARBA00024331"/>
    </source>
</evidence>
<dbReference type="AlphaFoldDB" id="A0A8S9WNF4"/>
<evidence type="ECO:0000313" key="5">
    <source>
        <dbReference type="Proteomes" id="UP000466442"/>
    </source>
</evidence>
<dbReference type="Gene3D" id="3.20.20.70">
    <property type="entry name" value="Aldolase class I"/>
    <property type="match status" value="1"/>
</dbReference>
<dbReference type="Proteomes" id="UP000466442">
    <property type="component" value="Linkage Group LG16"/>
</dbReference>
<dbReference type="PROSITE" id="PS51440">
    <property type="entry name" value="TIM_2"/>
    <property type="match status" value="1"/>
</dbReference>